<dbReference type="AlphaFoldDB" id="A0A151M7Q9"/>
<keyword evidence="2" id="KW-1185">Reference proteome</keyword>
<proteinExistence type="predicted"/>
<reference evidence="1 2" key="1">
    <citation type="journal article" date="2012" name="Genome Biol.">
        <title>Sequencing three crocodilian genomes to illuminate the evolution of archosaurs and amniotes.</title>
        <authorList>
            <person name="St John J.A."/>
            <person name="Braun E.L."/>
            <person name="Isberg S.R."/>
            <person name="Miles L.G."/>
            <person name="Chong A.Y."/>
            <person name="Gongora J."/>
            <person name="Dalzell P."/>
            <person name="Moran C."/>
            <person name="Bed'hom B."/>
            <person name="Abzhanov A."/>
            <person name="Burgess S.C."/>
            <person name="Cooksey A.M."/>
            <person name="Castoe T.A."/>
            <person name="Crawford N.G."/>
            <person name="Densmore L.D."/>
            <person name="Drew J.C."/>
            <person name="Edwards S.V."/>
            <person name="Faircloth B.C."/>
            <person name="Fujita M.K."/>
            <person name="Greenwold M.J."/>
            <person name="Hoffmann F.G."/>
            <person name="Howard J.M."/>
            <person name="Iguchi T."/>
            <person name="Janes D.E."/>
            <person name="Khan S.Y."/>
            <person name="Kohno S."/>
            <person name="de Koning A.J."/>
            <person name="Lance S.L."/>
            <person name="McCarthy F.M."/>
            <person name="McCormack J.E."/>
            <person name="Merchant M.E."/>
            <person name="Peterson D.G."/>
            <person name="Pollock D.D."/>
            <person name="Pourmand N."/>
            <person name="Raney B.J."/>
            <person name="Roessler K.A."/>
            <person name="Sanford J.R."/>
            <person name="Sawyer R.H."/>
            <person name="Schmidt C.J."/>
            <person name="Triplett E.W."/>
            <person name="Tuberville T.D."/>
            <person name="Venegas-Anaya M."/>
            <person name="Howard J.T."/>
            <person name="Jarvis E.D."/>
            <person name="Guillette L.J.Jr."/>
            <person name="Glenn T.C."/>
            <person name="Green R.E."/>
            <person name="Ray D.A."/>
        </authorList>
    </citation>
    <scope>NUCLEOTIDE SEQUENCE [LARGE SCALE GENOMIC DNA]</scope>
    <source>
        <strain evidence="1">KSC_2009_1</strain>
    </source>
</reference>
<dbReference type="Proteomes" id="UP000050525">
    <property type="component" value="Unassembled WGS sequence"/>
</dbReference>
<accession>A0A151M7Q9</accession>
<comment type="caution">
    <text evidence="1">The sequence shown here is derived from an EMBL/GenBank/DDBJ whole genome shotgun (WGS) entry which is preliminary data.</text>
</comment>
<evidence type="ECO:0000313" key="2">
    <source>
        <dbReference type="Proteomes" id="UP000050525"/>
    </source>
</evidence>
<evidence type="ECO:0000313" key="1">
    <source>
        <dbReference type="EMBL" id="KYO20558.1"/>
    </source>
</evidence>
<gene>
    <name evidence="1" type="ORF">Y1Q_0012469</name>
</gene>
<dbReference type="EMBL" id="AKHW03006358">
    <property type="protein sequence ID" value="KYO20558.1"/>
    <property type="molecule type" value="Genomic_DNA"/>
</dbReference>
<name>A0A151M7Q9_ALLMI</name>
<organism evidence="1 2">
    <name type="scientific">Alligator mississippiensis</name>
    <name type="common">American alligator</name>
    <dbReference type="NCBI Taxonomy" id="8496"/>
    <lineage>
        <taxon>Eukaryota</taxon>
        <taxon>Metazoa</taxon>
        <taxon>Chordata</taxon>
        <taxon>Craniata</taxon>
        <taxon>Vertebrata</taxon>
        <taxon>Euteleostomi</taxon>
        <taxon>Archelosauria</taxon>
        <taxon>Archosauria</taxon>
        <taxon>Crocodylia</taxon>
        <taxon>Alligatoridae</taxon>
        <taxon>Alligatorinae</taxon>
        <taxon>Alligator</taxon>
    </lineage>
</organism>
<sequence length="81" mass="8986">MRPLIQPTRALFLFSPPHGPSLPLPTRVCSDSLAQLVLVPEKGIPLRGHDEGVDSTNQGNLRELVKPCSEDNKVIQRFMIN</sequence>
<protein>
    <submittedName>
        <fullName evidence="1">Uncharacterized protein</fullName>
    </submittedName>
</protein>